<dbReference type="GO" id="GO:0004175">
    <property type="term" value="F:endopeptidase activity"/>
    <property type="evidence" value="ECO:0007669"/>
    <property type="project" value="UniProtKB-ARBA"/>
</dbReference>
<evidence type="ECO:0000256" key="1">
    <source>
        <dbReference type="SAM" id="Phobius"/>
    </source>
</evidence>
<dbReference type="GO" id="GO:0080120">
    <property type="term" value="P:CAAX-box protein maturation"/>
    <property type="evidence" value="ECO:0007669"/>
    <property type="project" value="UniProtKB-ARBA"/>
</dbReference>
<keyword evidence="1" id="KW-1133">Transmembrane helix</keyword>
<protein>
    <recommendedName>
        <fullName evidence="2">CAAX prenyl protease 2/Lysostaphin resistance protein A-like domain-containing protein</fullName>
    </recommendedName>
</protein>
<dbReference type="STRING" id="1406840.Q763_12810"/>
<feature type="transmembrane region" description="Helical" evidence="1">
    <location>
        <begin position="139"/>
        <end position="159"/>
    </location>
</feature>
<feature type="transmembrane region" description="Helical" evidence="1">
    <location>
        <begin position="107"/>
        <end position="127"/>
    </location>
</feature>
<proteinExistence type="predicted"/>
<keyword evidence="4" id="KW-1185">Reference proteome</keyword>
<dbReference type="Pfam" id="PF02517">
    <property type="entry name" value="Rce1-like"/>
    <property type="match status" value="1"/>
</dbReference>
<dbReference type="PANTHER" id="PTHR39430:SF1">
    <property type="entry name" value="PROTEASE"/>
    <property type="match status" value="1"/>
</dbReference>
<dbReference type="EMBL" id="JRLV01000015">
    <property type="protein sequence ID" value="KGO79722.1"/>
    <property type="molecule type" value="Genomic_DNA"/>
</dbReference>
<feature type="transmembrane region" description="Helical" evidence="1">
    <location>
        <begin position="267"/>
        <end position="286"/>
    </location>
</feature>
<comment type="caution">
    <text evidence="3">The sequence shown here is derived from an EMBL/GenBank/DDBJ whole genome shotgun (WGS) entry which is preliminary data.</text>
</comment>
<sequence>MFIKQAFKPENKYWKYLVGSVIVFLASVIGQIPLMIAVFAKSVKEGESMPVDQSELLRYLDLNLTLLLILLSFTFAFIAFYFVVKNFHGQKFRTVITARPRVDWKRIFFAFFLWGTFLTVTTAYEYYSKPDTFEVQFNLSKFAILFIIAIVFIPIQTTLEELIFRGYLMQGFGRLGLTKWFPLVMTSVIFGVMHLSNPEVGKMGMVIMVYYIGTGLFLGVITLMDEGTELALGFHAANNLITALLVTSEWSAFQTHSVLKSLSEPEVGYTVLLPVVVIFPILLFIFSMKYKWRNWKEKLTGKVVLPTHEIY</sequence>
<keyword evidence="1" id="KW-0472">Membrane</keyword>
<feature type="transmembrane region" description="Helical" evidence="1">
    <location>
        <begin position="180"/>
        <end position="197"/>
    </location>
</feature>
<evidence type="ECO:0000313" key="3">
    <source>
        <dbReference type="EMBL" id="KGO79722.1"/>
    </source>
</evidence>
<gene>
    <name evidence="3" type="ORF">Q763_12810</name>
</gene>
<dbReference type="Proteomes" id="UP000030129">
    <property type="component" value="Unassembled WGS sequence"/>
</dbReference>
<dbReference type="RefSeq" id="WP_035134802.1">
    <property type="nucleotide sequence ID" value="NZ_JRLV01000015.1"/>
</dbReference>
<feature type="transmembrane region" description="Helical" evidence="1">
    <location>
        <begin position="203"/>
        <end position="223"/>
    </location>
</feature>
<reference evidence="3 4" key="1">
    <citation type="submission" date="2013-09" db="EMBL/GenBank/DDBJ databases">
        <authorList>
            <person name="Zeng Z."/>
            <person name="Chen C."/>
        </authorList>
    </citation>
    <scope>NUCLEOTIDE SEQUENCE [LARGE SCALE GENOMIC DNA]</scope>
    <source>
        <strain evidence="3 4">F44-8</strain>
    </source>
</reference>
<feature type="transmembrane region" description="Helical" evidence="1">
    <location>
        <begin position="60"/>
        <end position="84"/>
    </location>
</feature>
<evidence type="ECO:0000313" key="4">
    <source>
        <dbReference type="Proteomes" id="UP000030129"/>
    </source>
</evidence>
<name>A0A0A2LHQ2_9FLAO</name>
<feature type="transmembrane region" description="Helical" evidence="1">
    <location>
        <begin position="230"/>
        <end position="247"/>
    </location>
</feature>
<keyword evidence="1" id="KW-0812">Transmembrane</keyword>
<feature type="domain" description="CAAX prenyl protease 2/Lysostaphin resistance protein A-like" evidence="2">
    <location>
        <begin position="143"/>
        <end position="241"/>
    </location>
</feature>
<accession>A0A0A2LHQ2</accession>
<organism evidence="3 4">
    <name type="scientific">Flavobacterium beibuense F44-8</name>
    <dbReference type="NCBI Taxonomy" id="1406840"/>
    <lineage>
        <taxon>Bacteria</taxon>
        <taxon>Pseudomonadati</taxon>
        <taxon>Bacteroidota</taxon>
        <taxon>Flavobacteriia</taxon>
        <taxon>Flavobacteriales</taxon>
        <taxon>Flavobacteriaceae</taxon>
        <taxon>Flavobacterium</taxon>
    </lineage>
</organism>
<dbReference type="eggNOG" id="COG1266">
    <property type="taxonomic scope" value="Bacteria"/>
</dbReference>
<dbReference type="InterPro" id="IPR003675">
    <property type="entry name" value="Rce1/LyrA-like_dom"/>
</dbReference>
<dbReference type="PANTHER" id="PTHR39430">
    <property type="entry name" value="MEMBRANE-ASSOCIATED PROTEASE-RELATED"/>
    <property type="match status" value="1"/>
</dbReference>
<evidence type="ECO:0000259" key="2">
    <source>
        <dbReference type="Pfam" id="PF02517"/>
    </source>
</evidence>
<feature type="transmembrane region" description="Helical" evidence="1">
    <location>
        <begin position="16"/>
        <end position="40"/>
    </location>
</feature>
<dbReference type="AlphaFoldDB" id="A0A0A2LHQ2"/>